<feature type="transmembrane region" description="Helical" evidence="6">
    <location>
        <begin position="55"/>
        <end position="77"/>
    </location>
</feature>
<organism evidence="7 8">
    <name type="scientific">Cyclobacterium xiamenense</name>
    <dbReference type="NCBI Taxonomy" id="1297121"/>
    <lineage>
        <taxon>Bacteria</taxon>
        <taxon>Pseudomonadati</taxon>
        <taxon>Bacteroidota</taxon>
        <taxon>Cytophagia</taxon>
        <taxon>Cytophagales</taxon>
        <taxon>Cyclobacteriaceae</taxon>
        <taxon>Cyclobacterium</taxon>
    </lineage>
</organism>
<protein>
    <submittedName>
        <fullName evidence="7">Membrane protein involved in the export of O-antigen and teichoic acid</fullName>
    </submittedName>
</protein>
<feature type="transmembrane region" description="Helical" evidence="6">
    <location>
        <begin position="181"/>
        <end position="200"/>
    </location>
</feature>
<feature type="transmembrane region" description="Helical" evidence="6">
    <location>
        <begin position="361"/>
        <end position="379"/>
    </location>
</feature>
<keyword evidence="5 6" id="KW-0472">Membrane</keyword>
<keyword evidence="3 6" id="KW-0812">Transmembrane</keyword>
<dbReference type="Proteomes" id="UP000199403">
    <property type="component" value="Unassembled WGS sequence"/>
</dbReference>
<evidence type="ECO:0000256" key="1">
    <source>
        <dbReference type="ARBA" id="ARBA00004651"/>
    </source>
</evidence>
<proteinExistence type="predicted"/>
<feature type="transmembrane region" description="Helical" evidence="6">
    <location>
        <begin position="296"/>
        <end position="316"/>
    </location>
</feature>
<dbReference type="RefSeq" id="WP_143057620.1">
    <property type="nucleotide sequence ID" value="NZ_FNZH01000003.1"/>
</dbReference>
<evidence type="ECO:0000313" key="7">
    <source>
        <dbReference type="EMBL" id="SEJ40629.1"/>
    </source>
</evidence>
<reference evidence="8" key="1">
    <citation type="submission" date="2016-10" db="EMBL/GenBank/DDBJ databases">
        <authorList>
            <person name="Varghese N."/>
            <person name="Submissions S."/>
        </authorList>
    </citation>
    <scope>NUCLEOTIDE SEQUENCE [LARGE SCALE GENOMIC DNA]</scope>
    <source>
        <strain evidence="8">IBRC-M 10761</strain>
    </source>
</reference>
<keyword evidence="8" id="KW-1185">Reference proteome</keyword>
<feature type="transmembrane region" description="Helical" evidence="6">
    <location>
        <begin position="212"/>
        <end position="233"/>
    </location>
</feature>
<sequence>MKVPIARLKSSVLLRDSVIYGISNALYAGFPLFMLPLFTILLSPEDYGLIEFYRILSMVLIPILGLSTVQSIIRFFYDLEETDFKVFVSNIIFLHFFNAIFGMIFLFSMSYFISEKYWSIIFYCIIFFLSNQIIEILLSIYRAKKESKNYFLIRLACIGSDIILLYTFYSLVDHFDWTFRVLPNVFATSLVGLVAIFILFKNKYLLKFDKKLLVTAIAYSSPLIVHMISGYILNIGDRFVILYYLSEEDLGNYAVSYQLGMLGNFLFTSFNLAWVPVFYEMLKKNELSRIRRIKIISYYLISIFSVLMLIFIYLLVKFSPFFESYAIEMGLVTIISLAYMFISFYKFEANYFFYSKNTKRLSIITLGGACITICINLLLVQNIGLYGSAIATVCAALFMFLMVKVKSPKYEKNVFQD</sequence>
<dbReference type="AlphaFoldDB" id="A0A1H6YH92"/>
<dbReference type="OrthoDB" id="1495589at2"/>
<evidence type="ECO:0000256" key="5">
    <source>
        <dbReference type="ARBA" id="ARBA00023136"/>
    </source>
</evidence>
<evidence type="ECO:0000256" key="2">
    <source>
        <dbReference type="ARBA" id="ARBA00022475"/>
    </source>
</evidence>
<keyword evidence="2" id="KW-1003">Cell membrane</keyword>
<comment type="subcellular location">
    <subcellularLocation>
        <location evidence="1">Cell membrane</location>
        <topology evidence="1">Multi-pass membrane protein</topology>
    </subcellularLocation>
</comment>
<gene>
    <name evidence="7" type="ORF">SAMN05192553_103724</name>
</gene>
<feature type="transmembrane region" description="Helical" evidence="6">
    <location>
        <begin position="21"/>
        <end position="43"/>
    </location>
</feature>
<keyword evidence="4 6" id="KW-1133">Transmembrane helix</keyword>
<evidence type="ECO:0000313" key="8">
    <source>
        <dbReference type="Proteomes" id="UP000199403"/>
    </source>
</evidence>
<feature type="transmembrane region" description="Helical" evidence="6">
    <location>
        <begin position="385"/>
        <end position="403"/>
    </location>
</feature>
<feature type="transmembrane region" description="Helical" evidence="6">
    <location>
        <begin position="253"/>
        <end position="275"/>
    </location>
</feature>
<evidence type="ECO:0000256" key="3">
    <source>
        <dbReference type="ARBA" id="ARBA00022692"/>
    </source>
</evidence>
<feature type="transmembrane region" description="Helical" evidence="6">
    <location>
        <begin position="322"/>
        <end position="341"/>
    </location>
</feature>
<evidence type="ECO:0000256" key="6">
    <source>
        <dbReference type="SAM" id="Phobius"/>
    </source>
</evidence>
<dbReference type="STRING" id="1416801.SAMN05192553_103724"/>
<dbReference type="Pfam" id="PF01943">
    <property type="entry name" value="Polysacc_synt"/>
    <property type="match status" value="1"/>
</dbReference>
<feature type="transmembrane region" description="Helical" evidence="6">
    <location>
        <begin position="150"/>
        <end position="169"/>
    </location>
</feature>
<feature type="transmembrane region" description="Helical" evidence="6">
    <location>
        <begin position="89"/>
        <end position="114"/>
    </location>
</feature>
<accession>A0A1H6YH92</accession>
<dbReference type="GO" id="GO:0005886">
    <property type="term" value="C:plasma membrane"/>
    <property type="evidence" value="ECO:0007669"/>
    <property type="project" value="UniProtKB-SubCell"/>
</dbReference>
<dbReference type="PANTHER" id="PTHR30250:SF11">
    <property type="entry name" value="O-ANTIGEN TRANSPORTER-RELATED"/>
    <property type="match status" value="1"/>
</dbReference>
<dbReference type="InterPro" id="IPR050833">
    <property type="entry name" value="Poly_Biosynth_Transport"/>
</dbReference>
<name>A0A1H6YH92_9BACT</name>
<feature type="transmembrane region" description="Helical" evidence="6">
    <location>
        <begin position="120"/>
        <end position="138"/>
    </location>
</feature>
<dbReference type="PANTHER" id="PTHR30250">
    <property type="entry name" value="PST FAMILY PREDICTED COLANIC ACID TRANSPORTER"/>
    <property type="match status" value="1"/>
</dbReference>
<evidence type="ECO:0000256" key="4">
    <source>
        <dbReference type="ARBA" id="ARBA00022989"/>
    </source>
</evidence>
<dbReference type="InterPro" id="IPR002797">
    <property type="entry name" value="Polysacc_synth"/>
</dbReference>
<dbReference type="EMBL" id="FNZH01000003">
    <property type="protein sequence ID" value="SEJ40629.1"/>
    <property type="molecule type" value="Genomic_DNA"/>
</dbReference>